<name>A0ABQ4XKS8_9ASTR</name>
<evidence type="ECO:0000313" key="2">
    <source>
        <dbReference type="Proteomes" id="UP001151760"/>
    </source>
</evidence>
<sequence length="197" mass="21958">MVQKPVWNNDMRVNHHNLARMTHLYPKRNFVPTSVLTRSGKVLINIAKQNLSKVAVSTVRPINSVVSRPKVNGAKTMTNTFNKAHSSVKRPFNKLTAKKNSNYYHKVNTVKGSGVNTARLRQTVNTARPKAAVNAARPRVAVNTARPKAILKAVNGNMVNAVKASAYWVWRPKKVIDHVSKNNTASMTCKEFNYVDA</sequence>
<dbReference type="EMBL" id="BQNB010009617">
    <property type="protein sequence ID" value="GJS65974.1"/>
    <property type="molecule type" value="Genomic_DNA"/>
</dbReference>
<gene>
    <name evidence="1" type="ORF">Tco_0680538</name>
</gene>
<dbReference type="Proteomes" id="UP001151760">
    <property type="component" value="Unassembled WGS sequence"/>
</dbReference>
<accession>A0ABQ4XKS8</accession>
<reference evidence="1" key="2">
    <citation type="submission" date="2022-01" db="EMBL/GenBank/DDBJ databases">
        <authorList>
            <person name="Yamashiro T."/>
            <person name="Shiraishi A."/>
            <person name="Satake H."/>
            <person name="Nakayama K."/>
        </authorList>
    </citation>
    <scope>NUCLEOTIDE SEQUENCE</scope>
</reference>
<proteinExistence type="predicted"/>
<keyword evidence="2" id="KW-1185">Reference proteome</keyword>
<protein>
    <submittedName>
        <fullName evidence="1">Uncharacterized protein</fullName>
    </submittedName>
</protein>
<comment type="caution">
    <text evidence="1">The sequence shown here is derived from an EMBL/GenBank/DDBJ whole genome shotgun (WGS) entry which is preliminary data.</text>
</comment>
<organism evidence="1 2">
    <name type="scientific">Tanacetum coccineum</name>
    <dbReference type="NCBI Taxonomy" id="301880"/>
    <lineage>
        <taxon>Eukaryota</taxon>
        <taxon>Viridiplantae</taxon>
        <taxon>Streptophyta</taxon>
        <taxon>Embryophyta</taxon>
        <taxon>Tracheophyta</taxon>
        <taxon>Spermatophyta</taxon>
        <taxon>Magnoliopsida</taxon>
        <taxon>eudicotyledons</taxon>
        <taxon>Gunneridae</taxon>
        <taxon>Pentapetalae</taxon>
        <taxon>asterids</taxon>
        <taxon>campanulids</taxon>
        <taxon>Asterales</taxon>
        <taxon>Asteraceae</taxon>
        <taxon>Asteroideae</taxon>
        <taxon>Anthemideae</taxon>
        <taxon>Anthemidinae</taxon>
        <taxon>Tanacetum</taxon>
    </lineage>
</organism>
<reference evidence="1" key="1">
    <citation type="journal article" date="2022" name="Int. J. Mol. Sci.">
        <title>Draft Genome of Tanacetum Coccineum: Genomic Comparison of Closely Related Tanacetum-Family Plants.</title>
        <authorList>
            <person name="Yamashiro T."/>
            <person name="Shiraishi A."/>
            <person name="Nakayama K."/>
            <person name="Satake H."/>
        </authorList>
    </citation>
    <scope>NUCLEOTIDE SEQUENCE</scope>
</reference>
<evidence type="ECO:0000313" key="1">
    <source>
        <dbReference type="EMBL" id="GJS65974.1"/>
    </source>
</evidence>